<protein>
    <recommendedName>
        <fullName evidence="1">N-acetyltransferase domain-containing protein</fullName>
    </recommendedName>
</protein>
<evidence type="ECO:0000313" key="2">
    <source>
        <dbReference type="EMBL" id="AKC86824.1"/>
    </source>
</evidence>
<dbReference type="AlphaFoldDB" id="A0A0E3Z3P8"/>
<reference evidence="2 3" key="1">
    <citation type="journal article" date="2015" name="Genome Announc.">
        <title>Complete Genome Sequence of Pseudoxanthomonas suwonensis Strain J1, a Cellulose-Degrading Bacterium Isolated from Leaf- and Wood-Enriched Soil.</title>
        <authorList>
            <person name="Hou L."/>
            <person name="Jiang J."/>
            <person name="Xu Z."/>
            <person name="Zhou Y."/>
            <person name="Leung F.C."/>
        </authorList>
    </citation>
    <scope>NUCLEOTIDE SEQUENCE [LARGE SCALE GENOMIC DNA]</scope>
    <source>
        <strain evidence="2 3">J1</strain>
    </source>
</reference>
<dbReference type="EMBL" id="CP011144">
    <property type="protein sequence ID" value="AKC86824.1"/>
    <property type="molecule type" value="Genomic_DNA"/>
</dbReference>
<keyword evidence="3" id="KW-1185">Reference proteome</keyword>
<dbReference type="OrthoDB" id="9789605at2"/>
<dbReference type="Pfam" id="PF13673">
    <property type="entry name" value="Acetyltransf_10"/>
    <property type="match status" value="1"/>
</dbReference>
<name>A0A0E3Z3P8_9GAMM</name>
<dbReference type="PATRIC" id="fig|314722.6.peg.1870"/>
<dbReference type="InterPro" id="IPR000182">
    <property type="entry name" value="GNAT_dom"/>
</dbReference>
<accession>A0A0E3Z3P8</accession>
<organism evidence="2 3">
    <name type="scientific">Pseudoxanthomonas suwonensis</name>
    <dbReference type="NCBI Taxonomy" id="314722"/>
    <lineage>
        <taxon>Bacteria</taxon>
        <taxon>Pseudomonadati</taxon>
        <taxon>Pseudomonadota</taxon>
        <taxon>Gammaproteobacteria</taxon>
        <taxon>Lysobacterales</taxon>
        <taxon>Lysobacteraceae</taxon>
        <taxon>Pseudoxanthomonas</taxon>
    </lineage>
</organism>
<dbReference type="InterPro" id="IPR016181">
    <property type="entry name" value="Acyl_CoA_acyltransferase"/>
</dbReference>
<sequence>MLIRDFTPADQAELRHVFMSSVHELARNFYTRDQLDAWAPHAHDEQQWADRISALCPFVAVVDDQLAGYADLQASGHIDHFFVAARFSGRGIGSALMEHIHQAATRRGIPELSACVSLAAESFFSRHGFSVARRQSAIVNGISLDNALMTKRLLSGSSFGPA</sequence>
<dbReference type="Proteomes" id="UP000033067">
    <property type="component" value="Chromosome"/>
</dbReference>
<dbReference type="PANTHER" id="PTHR43451">
    <property type="entry name" value="ACETYLTRANSFERASE (GNAT) FAMILY PROTEIN"/>
    <property type="match status" value="1"/>
</dbReference>
<dbReference type="KEGG" id="psuw:WQ53_08705"/>
<gene>
    <name evidence="2" type="ORF">WQ53_08705</name>
</gene>
<evidence type="ECO:0000313" key="3">
    <source>
        <dbReference type="Proteomes" id="UP000033067"/>
    </source>
</evidence>
<dbReference type="SUPFAM" id="SSF55729">
    <property type="entry name" value="Acyl-CoA N-acyltransferases (Nat)"/>
    <property type="match status" value="1"/>
</dbReference>
<feature type="domain" description="N-acetyltransferase" evidence="1">
    <location>
        <begin position="1"/>
        <end position="154"/>
    </location>
</feature>
<dbReference type="PROSITE" id="PS51186">
    <property type="entry name" value="GNAT"/>
    <property type="match status" value="1"/>
</dbReference>
<dbReference type="CDD" id="cd04301">
    <property type="entry name" value="NAT_SF"/>
    <property type="match status" value="1"/>
</dbReference>
<dbReference type="Gene3D" id="3.40.630.30">
    <property type="match status" value="1"/>
</dbReference>
<dbReference type="GO" id="GO:0016747">
    <property type="term" value="F:acyltransferase activity, transferring groups other than amino-acyl groups"/>
    <property type="evidence" value="ECO:0007669"/>
    <property type="project" value="InterPro"/>
</dbReference>
<dbReference type="PANTHER" id="PTHR43451:SF1">
    <property type="entry name" value="ACETYLTRANSFERASE"/>
    <property type="match status" value="1"/>
</dbReference>
<dbReference type="InterPro" id="IPR052564">
    <property type="entry name" value="N-acetyltrans/Recomb-assoc"/>
</dbReference>
<proteinExistence type="predicted"/>
<dbReference type="RefSeq" id="WP_052631802.1">
    <property type="nucleotide sequence ID" value="NZ_CP011144.1"/>
</dbReference>
<evidence type="ECO:0000259" key="1">
    <source>
        <dbReference type="PROSITE" id="PS51186"/>
    </source>
</evidence>